<gene>
    <name evidence="2" type="ORF">SAMN04487772_11378</name>
</gene>
<evidence type="ECO:0000313" key="3">
    <source>
        <dbReference type="Proteomes" id="UP000199800"/>
    </source>
</evidence>
<reference evidence="2 3" key="1">
    <citation type="submission" date="2016-10" db="EMBL/GenBank/DDBJ databases">
        <authorList>
            <person name="de Groot N.N."/>
        </authorList>
    </citation>
    <scope>NUCLEOTIDE SEQUENCE [LARGE SCALE GENOMIC DNA]</scope>
    <source>
        <strain evidence="2 3">DSM 1801</strain>
    </source>
</reference>
<accession>A0A1I0DB01</accession>
<dbReference type="OrthoDB" id="9800316at2"/>
<name>A0A1I0DB01_9FIRM</name>
<keyword evidence="1" id="KW-1133">Transmembrane helix</keyword>
<evidence type="ECO:0000313" key="2">
    <source>
        <dbReference type="EMBL" id="SET29159.1"/>
    </source>
</evidence>
<feature type="transmembrane region" description="Helical" evidence="1">
    <location>
        <begin position="126"/>
        <end position="144"/>
    </location>
</feature>
<dbReference type="AlphaFoldDB" id="A0A1I0DB01"/>
<sequence length="233" mass="26381">MDKLVKEIFDSNVLVYIMLGLGGVGILLKFIISCLYRSLIKATLHMGTTEHKMIKSLRSKFETNYSMNLGVNNVDIFVDKYVYTQKFCGIYLYTWENIGGQVLLICMLTGAVSAIAGLLYECGKSAILLTLLTGVVSSAVLILLEHCINLPVKKHVIRTNIKDYLENFLMSKLEYNRSRVVAHQGENLVNLMNAKKSQKELTNTMSQKGKEKLCEIDNQEEKIIKDILDEYII</sequence>
<proteinExistence type="predicted"/>
<keyword evidence="3" id="KW-1185">Reference proteome</keyword>
<dbReference type="Proteomes" id="UP000199800">
    <property type="component" value="Unassembled WGS sequence"/>
</dbReference>
<feature type="transmembrane region" description="Helical" evidence="1">
    <location>
        <begin position="13"/>
        <end position="36"/>
    </location>
</feature>
<dbReference type="STRING" id="29364.SAMN04487772_11378"/>
<organism evidence="2 3">
    <name type="scientific">[Clostridium] polysaccharolyticum</name>
    <dbReference type="NCBI Taxonomy" id="29364"/>
    <lineage>
        <taxon>Bacteria</taxon>
        <taxon>Bacillati</taxon>
        <taxon>Bacillota</taxon>
        <taxon>Clostridia</taxon>
        <taxon>Lachnospirales</taxon>
        <taxon>Lachnospiraceae</taxon>
    </lineage>
</organism>
<dbReference type="RefSeq" id="WP_092478058.1">
    <property type="nucleotide sequence ID" value="NZ_FOHN01000013.1"/>
</dbReference>
<evidence type="ECO:0000256" key="1">
    <source>
        <dbReference type="SAM" id="Phobius"/>
    </source>
</evidence>
<protein>
    <submittedName>
        <fullName evidence="2">Uncharacterized protein</fullName>
    </submittedName>
</protein>
<keyword evidence="1" id="KW-0472">Membrane</keyword>
<feature type="transmembrane region" description="Helical" evidence="1">
    <location>
        <begin position="102"/>
        <end position="120"/>
    </location>
</feature>
<dbReference type="EMBL" id="FOHN01000013">
    <property type="protein sequence ID" value="SET29159.1"/>
    <property type="molecule type" value="Genomic_DNA"/>
</dbReference>
<keyword evidence="1" id="KW-0812">Transmembrane</keyword>